<keyword evidence="8" id="KW-1185">Reference proteome</keyword>
<dbReference type="GO" id="GO:0004519">
    <property type="term" value="F:endonuclease activity"/>
    <property type="evidence" value="ECO:0007669"/>
    <property type="project" value="UniProtKB-KW"/>
</dbReference>
<evidence type="ECO:0000256" key="1">
    <source>
        <dbReference type="ARBA" id="ARBA00022722"/>
    </source>
</evidence>
<dbReference type="Gene3D" id="3.40.960.10">
    <property type="entry name" value="VSR Endonuclease"/>
    <property type="match status" value="1"/>
</dbReference>
<keyword evidence="2 6" id="KW-0255">Endonuclease</keyword>
<protein>
    <recommendedName>
        <fullName evidence="6">Very short patch repair endonuclease</fullName>
        <ecNumber evidence="6">3.1.-.-</ecNumber>
    </recommendedName>
</protein>
<name>A0ABU2HCS7_9GAMM</name>
<keyword evidence="3 6" id="KW-0227">DNA damage</keyword>
<dbReference type="InterPro" id="IPR004603">
    <property type="entry name" value="DNA_mismatch_endonuc_vsr"/>
</dbReference>
<evidence type="ECO:0000313" key="8">
    <source>
        <dbReference type="Proteomes" id="UP001267407"/>
    </source>
</evidence>
<proteinExistence type="inferred from homology"/>
<dbReference type="EC" id="3.1.-.-" evidence="6"/>
<dbReference type="SUPFAM" id="SSF52980">
    <property type="entry name" value="Restriction endonuclease-like"/>
    <property type="match status" value="1"/>
</dbReference>
<sequence length="152" mass="17646">MTDIVDKQTRSRMMSGIRGKNTKPELVVRQALHARGFRYRLHRKDLAGKPDITLPRYNAVVFINGCFWHGHSCHLFKWPKTRREFWRSKIGANQERDRKSIETLLDRGWRVFILWECSVKNARAESLASVIDDLSSWITGSSCFGETSPARP</sequence>
<evidence type="ECO:0000313" key="7">
    <source>
        <dbReference type="EMBL" id="MDS1308884.1"/>
    </source>
</evidence>
<evidence type="ECO:0000256" key="3">
    <source>
        <dbReference type="ARBA" id="ARBA00022763"/>
    </source>
</evidence>
<dbReference type="NCBIfam" id="TIGR00632">
    <property type="entry name" value="vsr"/>
    <property type="match status" value="1"/>
</dbReference>
<gene>
    <name evidence="7" type="ORF">RKA07_02065</name>
</gene>
<evidence type="ECO:0000256" key="2">
    <source>
        <dbReference type="ARBA" id="ARBA00022759"/>
    </source>
</evidence>
<dbReference type="RefSeq" id="WP_310965418.1">
    <property type="nucleotide sequence ID" value="NZ_JAVMBO010000003.1"/>
</dbReference>
<dbReference type="PIRSF" id="PIRSF018267">
    <property type="entry name" value="VSR_endonuc"/>
    <property type="match status" value="1"/>
</dbReference>
<evidence type="ECO:0000256" key="5">
    <source>
        <dbReference type="ARBA" id="ARBA00023204"/>
    </source>
</evidence>
<organism evidence="7 8">
    <name type="scientific">Marinobacter xiaoshiensis</name>
    <dbReference type="NCBI Taxonomy" id="3073652"/>
    <lineage>
        <taxon>Bacteria</taxon>
        <taxon>Pseudomonadati</taxon>
        <taxon>Pseudomonadota</taxon>
        <taxon>Gammaproteobacteria</taxon>
        <taxon>Pseudomonadales</taxon>
        <taxon>Marinobacteraceae</taxon>
        <taxon>Marinobacter</taxon>
    </lineage>
</organism>
<dbReference type="EMBL" id="JAVMBO010000003">
    <property type="protein sequence ID" value="MDS1308884.1"/>
    <property type="molecule type" value="Genomic_DNA"/>
</dbReference>
<dbReference type="CDD" id="cd00221">
    <property type="entry name" value="Vsr"/>
    <property type="match status" value="1"/>
</dbReference>
<comment type="function">
    <text evidence="6">May nick specific sequences that contain T:G mispairs resulting from m5C-deamination.</text>
</comment>
<comment type="similarity">
    <text evidence="6">Belongs to the vsr family.</text>
</comment>
<accession>A0ABU2HCS7</accession>
<keyword evidence="5 6" id="KW-0234">DNA repair</keyword>
<dbReference type="Proteomes" id="UP001267407">
    <property type="component" value="Unassembled WGS sequence"/>
</dbReference>
<evidence type="ECO:0000256" key="4">
    <source>
        <dbReference type="ARBA" id="ARBA00022801"/>
    </source>
</evidence>
<keyword evidence="1 6" id="KW-0540">Nuclease</keyword>
<evidence type="ECO:0000256" key="6">
    <source>
        <dbReference type="PIRNR" id="PIRNR018267"/>
    </source>
</evidence>
<dbReference type="InterPro" id="IPR011335">
    <property type="entry name" value="Restrct_endonuc-II-like"/>
</dbReference>
<dbReference type="Pfam" id="PF03852">
    <property type="entry name" value="Vsr"/>
    <property type="match status" value="1"/>
</dbReference>
<comment type="caution">
    <text evidence="7">The sequence shown here is derived from an EMBL/GenBank/DDBJ whole genome shotgun (WGS) entry which is preliminary data.</text>
</comment>
<keyword evidence="4 6" id="KW-0378">Hydrolase</keyword>
<reference evidence="7" key="1">
    <citation type="submission" date="2023-09" db="EMBL/GenBank/DDBJ databases">
        <title>Marinobacter sediminicola sp. nov. and Marinobacter maritimum sp. nov., isolated from marine sediment.</title>
        <authorList>
            <person name="An J."/>
        </authorList>
    </citation>
    <scope>NUCLEOTIDE SEQUENCE</scope>
    <source>
        <strain evidence="7">F60267</strain>
    </source>
</reference>